<proteinExistence type="predicted"/>
<organism evidence="3">
    <name type="scientific">Candidatus Kentrum sp. LPFa</name>
    <dbReference type="NCBI Taxonomy" id="2126335"/>
    <lineage>
        <taxon>Bacteria</taxon>
        <taxon>Pseudomonadati</taxon>
        <taxon>Pseudomonadota</taxon>
        <taxon>Gammaproteobacteria</taxon>
        <taxon>Candidatus Kentrum</taxon>
    </lineage>
</organism>
<evidence type="ECO:0000256" key="1">
    <source>
        <dbReference type="SAM" id="MobiDB-lite"/>
    </source>
</evidence>
<evidence type="ECO:0008006" key="4">
    <source>
        <dbReference type="Google" id="ProtNLM"/>
    </source>
</evidence>
<dbReference type="EMBL" id="CAADFK010000146">
    <property type="protein sequence ID" value="VFK18619.1"/>
    <property type="molecule type" value="Genomic_DNA"/>
</dbReference>
<dbReference type="AlphaFoldDB" id="A0A450WNQ9"/>
<evidence type="ECO:0000313" key="3">
    <source>
        <dbReference type="EMBL" id="VFK18619.1"/>
    </source>
</evidence>
<dbReference type="PROSITE" id="PS51257">
    <property type="entry name" value="PROKAR_LIPOPROTEIN"/>
    <property type="match status" value="1"/>
</dbReference>
<sequence>MRRLSLFSLLAIVIFGTACAGPEIARENTPQGKTPHEKTNQEAAPGENATPPTPARINRDRSGPRSHHLKTAPFGIH</sequence>
<feature type="region of interest" description="Disordered" evidence="1">
    <location>
        <begin position="21"/>
        <end position="77"/>
    </location>
</feature>
<protein>
    <recommendedName>
        <fullName evidence="4">Lipoprotein</fullName>
    </recommendedName>
</protein>
<reference evidence="3" key="1">
    <citation type="submission" date="2019-02" db="EMBL/GenBank/DDBJ databases">
        <authorList>
            <person name="Gruber-Vodicka R. H."/>
            <person name="Seah K. B. B."/>
        </authorList>
    </citation>
    <scope>NUCLEOTIDE SEQUENCE</scope>
    <source>
        <strain evidence="3">BECK_S313</strain>
    </source>
</reference>
<name>A0A450WNQ9_9GAMM</name>
<gene>
    <name evidence="3" type="ORF">BECKLPF1236B_GA0070989_11467</name>
</gene>
<feature type="chain" id="PRO_5019347645" description="Lipoprotein" evidence="2">
    <location>
        <begin position="21"/>
        <end position="77"/>
    </location>
</feature>
<accession>A0A450WNQ9</accession>
<evidence type="ECO:0000256" key="2">
    <source>
        <dbReference type="SAM" id="SignalP"/>
    </source>
</evidence>
<keyword evidence="2" id="KW-0732">Signal</keyword>
<feature type="signal peptide" evidence="2">
    <location>
        <begin position="1"/>
        <end position="20"/>
    </location>
</feature>